<dbReference type="AlphaFoldDB" id="A0A6N2RB29"/>
<dbReference type="GO" id="GO:0009002">
    <property type="term" value="F:serine-type D-Ala-D-Ala carboxypeptidase activity"/>
    <property type="evidence" value="ECO:0007669"/>
    <property type="project" value="UniProtKB-EC"/>
</dbReference>
<accession>A0A6N2RB29</accession>
<feature type="coiled-coil region" evidence="1">
    <location>
        <begin position="52"/>
        <end position="94"/>
    </location>
</feature>
<keyword evidence="3" id="KW-0645">Protease</keyword>
<name>A0A6N2RB29_9FIRM</name>
<keyword evidence="1" id="KW-0175">Coiled coil</keyword>
<protein>
    <submittedName>
        <fullName evidence="3">D-alanyl-D-alanine carboxypeptidase</fullName>
        <ecNumber evidence="3">3.4.16.4</ecNumber>
    </submittedName>
</protein>
<dbReference type="InterPro" id="IPR052179">
    <property type="entry name" value="DD-CPase-like"/>
</dbReference>
<evidence type="ECO:0000256" key="1">
    <source>
        <dbReference type="SAM" id="Coils"/>
    </source>
</evidence>
<dbReference type="InterPro" id="IPR003709">
    <property type="entry name" value="VanY-like_core_dom"/>
</dbReference>
<dbReference type="EC" id="3.4.16.4" evidence="3"/>
<keyword evidence="3" id="KW-0121">Carboxypeptidase</keyword>
<reference evidence="3" key="1">
    <citation type="submission" date="2019-11" db="EMBL/GenBank/DDBJ databases">
        <authorList>
            <person name="Feng L."/>
        </authorList>
    </citation>
    <scope>NUCLEOTIDE SEQUENCE</scope>
    <source>
        <strain evidence="3">CnexileLFYP112</strain>
    </source>
</reference>
<dbReference type="PANTHER" id="PTHR34385">
    <property type="entry name" value="D-ALANYL-D-ALANINE CARBOXYPEPTIDASE"/>
    <property type="match status" value="1"/>
</dbReference>
<dbReference type="GO" id="GO:0006508">
    <property type="term" value="P:proteolysis"/>
    <property type="evidence" value="ECO:0007669"/>
    <property type="project" value="InterPro"/>
</dbReference>
<dbReference type="InterPro" id="IPR058193">
    <property type="entry name" value="VanY/YodJ_core_dom"/>
</dbReference>
<dbReference type="PANTHER" id="PTHR34385:SF1">
    <property type="entry name" value="PEPTIDOGLYCAN L-ALANYL-D-GLUTAMATE ENDOPEPTIDASE CWLK"/>
    <property type="match status" value="1"/>
</dbReference>
<dbReference type="EMBL" id="CACRTG010000001">
    <property type="protein sequence ID" value="VYS77914.1"/>
    <property type="molecule type" value="Genomic_DNA"/>
</dbReference>
<keyword evidence="3" id="KW-0378">Hydrolase</keyword>
<organism evidence="3">
    <name type="scientific">[Clostridium] nexile</name>
    <dbReference type="NCBI Taxonomy" id="29361"/>
    <lineage>
        <taxon>Bacteria</taxon>
        <taxon>Bacillati</taxon>
        <taxon>Bacillota</taxon>
        <taxon>Clostridia</taxon>
        <taxon>Lachnospirales</taxon>
        <taxon>Lachnospiraceae</taxon>
        <taxon>Tyzzerella</taxon>
    </lineage>
</organism>
<evidence type="ECO:0000259" key="2">
    <source>
        <dbReference type="Pfam" id="PF02557"/>
    </source>
</evidence>
<dbReference type="InterPro" id="IPR009045">
    <property type="entry name" value="Zn_M74/Hedgehog-like"/>
</dbReference>
<evidence type="ECO:0000313" key="3">
    <source>
        <dbReference type="EMBL" id="VYS77914.1"/>
    </source>
</evidence>
<sequence length="281" mass="32131">MQISKVLRYYGGLVKRKIKRMSRKRKQIIVVGTSCLVLGLVFGNIFGGIRQKKQAEKQIKKVTAQVQKEEQKKTKAVQKELEQLQQKQAEQEEELPWNMVLVNSSHPMTEGYVPELTEVADGYSVDSRIAEPLNNMLKAAEADGMNIIICSAYRSVEKQEQVFNSSVQDRLNTGMNYWEAYSDTAMSVALPGTSEHGLGLALDLISNQYSELDEKQAETKEAKWLEENCYKYGFILRYPPEKTAETGIIYEPWHYRYVGQEAAKEIMESGVTLEEYLEESY</sequence>
<dbReference type="Gene3D" id="3.30.1380.10">
    <property type="match status" value="1"/>
</dbReference>
<feature type="domain" description="D-alanyl-D-alanine carboxypeptidase-like core" evidence="2">
    <location>
        <begin position="124"/>
        <end position="259"/>
    </location>
</feature>
<dbReference type="Pfam" id="PF02557">
    <property type="entry name" value="VanY"/>
    <property type="match status" value="1"/>
</dbReference>
<dbReference type="SUPFAM" id="SSF55166">
    <property type="entry name" value="Hedgehog/DD-peptidase"/>
    <property type="match status" value="1"/>
</dbReference>
<gene>
    <name evidence="3" type="primary">vanYB</name>
    <name evidence="3" type="ORF">CNLFYP112_00068</name>
</gene>
<proteinExistence type="predicted"/>
<dbReference type="CDD" id="cd14852">
    <property type="entry name" value="LD-carboxypeptidase"/>
    <property type="match status" value="1"/>
</dbReference>